<evidence type="ECO:0000256" key="8">
    <source>
        <dbReference type="ARBA" id="ARBA00048679"/>
    </source>
</evidence>
<keyword evidence="4" id="KW-0547">Nucleotide-binding</keyword>
<evidence type="ECO:0000313" key="11">
    <source>
        <dbReference type="EMBL" id="SHN46678.1"/>
    </source>
</evidence>
<evidence type="ECO:0000256" key="4">
    <source>
        <dbReference type="ARBA" id="ARBA00022741"/>
    </source>
</evidence>
<evidence type="ECO:0000256" key="5">
    <source>
        <dbReference type="ARBA" id="ARBA00022777"/>
    </source>
</evidence>
<dbReference type="SMART" id="SM00220">
    <property type="entry name" value="S_TKc"/>
    <property type="match status" value="1"/>
</dbReference>
<dbReference type="Pfam" id="PF00069">
    <property type="entry name" value="Pkinase"/>
    <property type="match status" value="1"/>
</dbReference>
<dbReference type="Pfam" id="PF16918">
    <property type="entry name" value="PknG_TPR"/>
    <property type="match status" value="1"/>
</dbReference>
<dbReference type="FunFam" id="1.10.510.10:FF:000306">
    <property type="entry name" value="Serine/threonine protein kinase"/>
    <property type="match status" value="1"/>
</dbReference>
<accession>A0A1M7RKS8</accession>
<dbReference type="InterPro" id="IPR011990">
    <property type="entry name" value="TPR-like_helical_dom_sf"/>
</dbReference>
<evidence type="ECO:0000256" key="6">
    <source>
        <dbReference type="ARBA" id="ARBA00022840"/>
    </source>
</evidence>
<feature type="compositionally biased region" description="Basic and acidic residues" evidence="9">
    <location>
        <begin position="16"/>
        <end position="26"/>
    </location>
</feature>
<dbReference type="InterPro" id="IPR031634">
    <property type="entry name" value="PknG_rubred"/>
</dbReference>
<dbReference type="Gene3D" id="1.25.40.10">
    <property type="entry name" value="Tetratricopeptide repeat domain"/>
    <property type="match status" value="1"/>
</dbReference>
<dbReference type="InterPro" id="IPR031636">
    <property type="entry name" value="PknG_TPR"/>
</dbReference>
<evidence type="ECO:0000256" key="2">
    <source>
        <dbReference type="ARBA" id="ARBA00022527"/>
    </source>
</evidence>
<evidence type="ECO:0000256" key="1">
    <source>
        <dbReference type="ARBA" id="ARBA00012513"/>
    </source>
</evidence>
<comment type="catalytic activity">
    <reaction evidence="8">
        <text>L-seryl-[protein] + ATP = O-phospho-L-seryl-[protein] + ADP + H(+)</text>
        <dbReference type="Rhea" id="RHEA:17989"/>
        <dbReference type="Rhea" id="RHEA-COMP:9863"/>
        <dbReference type="Rhea" id="RHEA-COMP:11604"/>
        <dbReference type="ChEBI" id="CHEBI:15378"/>
        <dbReference type="ChEBI" id="CHEBI:29999"/>
        <dbReference type="ChEBI" id="CHEBI:30616"/>
        <dbReference type="ChEBI" id="CHEBI:83421"/>
        <dbReference type="ChEBI" id="CHEBI:456216"/>
        <dbReference type="EC" id="2.7.11.1"/>
    </reaction>
</comment>
<dbReference type="Proteomes" id="UP000184440">
    <property type="component" value="Unassembled WGS sequence"/>
</dbReference>
<feature type="region of interest" description="Disordered" evidence="9">
    <location>
        <begin position="1"/>
        <end position="26"/>
    </location>
</feature>
<dbReference type="CDD" id="cd14014">
    <property type="entry name" value="STKc_PknB_like"/>
    <property type="match status" value="1"/>
</dbReference>
<keyword evidence="12" id="KW-1185">Reference proteome</keyword>
<dbReference type="PROSITE" id="PS50011">
    <property type="entry name" value="PROTEIN_KINASE_DOM"/>
    <property type="match status" value="1"/>
</dbReference>
<name>A0A1M7RKS8_9ACTN</name>
<evidence type="ECO:0000256" key="7">
    <source>
        <dbReference type="ARBA" id="ARBA00047899"/>
    </source>
</evidence>
<dbReference type="PANTHER" id="PTHR24363">
    <property type="entry name" value="SERINE/THREONINE PROTEIN KINASE"/>
    <property type="match status" value="1"/>
</dbReference>
<reference evidence="11 12" key="1">
    <citation type="submission" date="2016-11" db="EMBL/GenBank/DDBJ databases">
        <authorList>
            <person name="Jaros S."/>
            <person name="Januszkiewicz K."/>
            <person name="Wedrychowicz H."/>
        </authorList>
    </citation>
    <scope>NUCLEOTIDE SEQUENCE [LARGE SCALE GENOMIC DNA]</scope>
    <source>
        <strain evidence="11 12">DSM 46144</strain>
    </source>
</reference>
<dbReference type="SUPFAM" id="SSF56112">
    <property type="entry name" value="Protein kinase-like (PK-like)"/>
    <property type="match status" value="1"/>
</dbReference>
<sequence>MAQDRRFCGNPGCERPVGRDRDGKPGRDEGFCPSCRTPFSFVPKLAPGTLVAGRYEVLGALAYGGLGWIYLARDKNVGDDVSDRWVVLKGLIDAGDPDAMAAAVSERRFLVSVDHPGIVKIHDFALHPDPRTGDDVGYIVMAYVGGRSLRDIRTDRSGPDGVARPLPLEQVLAYGLEILPAFGYLHERGLLYCDFKPDNAIHADDRLTLVDLGAVRRIDDTTSAVWGTVGYQAPEVARSGPSVSSDLYTVARTLAVLSLDFRGFSSTYVDRLPSPDDQPLLAEQEPYHRLLLRATDHDPDRRFETAADMSEQLLGVLRQVLATGDGKPRPAPSAQFSGEGTAFATDLGGAFDGPAIAAALPVPQIDPTDPGASFLLATRGLDPDALAAAAAGAPGDSIEVPIALARARIAVGDTAGARQTLDGLAAVAPPDWRIDWFRGLAALADGDPRAAAAAFDVVFWALPGEPITQLALATANEWAGDPDAAYPRYRRVWTTDHGYVSAAFGLARILLSRGEQDAAIEVLEAVPVSSSHHVAAGVAAARARLAAPPSAAVFADVSARIERLPLDVEPKAALSVDLLTAALSWVRNGAPADGGGARVLGSPLTERGLRFGLERVYRTLARVAPDSAQRITLVDLANGIRPRTLV</sequence>
<dbReference type="InterPro" id="IPR011009">
    <property type="entry name" value="Kinase-like_dom_sf"/>
</dbReference>
<dbReference type="Gene3D" id="1.10.510.10">
    <property type="entry name" value="Transferase(Phosphotransferase) domain 1"/>
    <property type="match status" value="1"/>
</dbReference>
<keyword evidence="3" id="KW-0808">Transferase</keyword>
<dbReference type="PANTHER" id="PTHR24363:SF0">
    <property type="entry name" value="SERINE_THREONINE KINASE LIKE DOMAIN CONTAINING 1"/>
    <property type="match status" value="1"/>
</dbReference>
<keyword evidence="2" id="KW-0723">Serine/threonine-protein kinase</keyword>
<dbReference type="SUPFAM" id="SSF48452">
    <property type="entry name" value="TPR-like"/>
    <property type="match status" value="1"/>
</dbReference>
<comment type="catalytic activity">
    <reaction evidence="7">
        <text>L-threonyl-[protein] + ATP = O-phospho-L-threonyl-[protein] + ADP + H(+)</text>
        <dbReference type="Rhea" id="RHEA:46608"/>
        <dbReference type="Rhea" id="RHEA-COMP:11060"/>
        <dbReference type="Rhea" id="RHEA-COMP:11605"/>
        <dbReference type="ChEBI" id="CHEBI:15378"/>
        <dbReference type="ChEBI" id="CHEBI:30013"/>
        <dbReference type="ChEBI" id="CHEBI:30616"/>
        <dbReference type="ChEBI" id="CHEBI:61977"/>
        <dbReference type="ChEBI" id="CHEBI:456216"/>
        <dbReference type="EC" id="2.7.11.1"/>
    </reaction>
</comment>
<gene>
    <name evidence="11" type="ORF">SAMN05443668_11761</name>
</gene>
<dbReference type="STRING" id="134849.SAMN05443668_11761"/>
<dbReference type="AlphaFoldDB" id="A0A1M7RKS8"/>
<dbReference type="Pfam" id="PF16919">
    <property type="entry name" value="PknG_rubred"/>
    <property type="match status" value="1"/>
</dbReference>
<evidence type="ECO:0000313" key="12">
    <source>
        <dbReference type="Proteomes" id="UP000184440"/>
    </source>
</evidence>
<evidence type="ECO:0000256" key="3">
    <source>
        <dbReference type="ARBA" id="ARBA00022679"/>
    </source>
</evidence>
<protein>
    <recommendedName>
        <fullName evidence="1">non-specific serine/threonine protein kinase</fullName>
        <ecNumber evidence="1">2.7.11.1</ecNumber>
    </recommendedName>
</protein>
<dbReference type="EMBL" id="FRCS01000017">
    <property type="protein sequence ID" value="SHN46678.1"/>
    <property type="molecule type" value="Genomic_DNA"/>
</dbReference>
<proteinExistence type="predicted"/>
<keyword evidence="6" id="KW-0067">ATP-binding</keyword>
<evidence type="ECO:0000259" key="10">
    <source>
        <dbReference type="PROSITE" id="PS50011"/>
    </source>
</evidence>
<evidence type="ECO:0000256" key="9">
    <source>
        <dbReference type="SAM" id="MobiDB-lite"/>
    </source>
</evidence>
<organism evidence="11 12">
    <name type="scientific">Cryptosporangium aurantiacum</name>
    <dbReference type="NCBI Taxonomy" id="134849"/>
    <lineage>
        <taxon>Bacteria</taxon>
        <taxon>Bacillati</taxon>
        <taxon>Actinomycetota</taxon>
        <taxon>Actinomycetes</taxon>
        <taxon>Cryptosporangiales</taxon>
        <taxon>Cryptosporangiaceae</taxon>
        <taxon>Cryptosporangium</taxon>
    </lineage>
</organism>
<dbReference type="InterPro" id="IPR000719">
    <property type="entry name" value="Prot_kinase_dom"/>
</dbReference>
<dbReference type="EC" id="2.7.11.1" evidence="1"/>
<dbReference type="GO" id="GO:0004674">
    <property type="term" value="F:protein serine/threonine kinase activity"/>
    <property type="evidence" value="ECO:0007669"/>
    <property type="project" value="UniProtKB-KW"/>
</dbReference>
<dbReference type="Gene3D" id="3.30.200.20">
    <property type="entry name" value="Phosphorylase Kinase, domain 1"/>
    <property type="match status" value="1"/>
</dbReference>
<keyword evidence="5 11" id="KW-0418">Kinase</keyword>
<feature type="domain" description="Protein kinase" evidence="10">
    <location>
        <begin position="55"/>
        <end position="344"/>
    </location>
</feature>
<dbReference type="GO" id="GO:0005524">
    <property type="term" value="F:ATP binding"/>
    <property type="evidence" value="ECO:0007669"/>
    <property type="project" value="UniProtKB-KW"/>
</dbReference>